<protein>
    <submittedName>
        <fullName evidence="1">Uncharacterized protein</fullName>
    </submittedName>
</protein>
<dbReference type="Pfam" id="PF13246">
    <property type="entry name" value="Cation_ATPase"/>
    <property type="match status" value="1"/>
</dbReference>
<dbReference type="OrthoDB" id="377733at2759"/>
<gene>
    <name evidence="1" type="ORF">BDK51DRAFT_3485</name>
</gene>
<sequence length="128" mass="14768">YTVLNTLEFSSARRRMSVIVRVWDGRILLICKGADTVILERLQPESELTEIQRRDLEWVMQDMAAFATEGLRTLLYARREIGEEEYRRWSARYSVASTALLERARLMDSVAESIERDLVLLGGTAVED</sequence>
<feature type="non-terminal residue" evidence="1">
    <location>
        <position position="128"/>
    </location>
</feature>
<dbReference type="InterPro" id="IPR023299">
    <property type="entry name" value="ATPase_P-typ_cyto_dom_N"/>
</dbReference>
<evidence type="ECO:0000313" key="1">
    <source>
        <dbReference type="EMBL" id="RKO83617.1"/>
    </source>
</evidence>
<dbReference type="Gene3D" id="3.40.1110.10">
    <property type="entry name" value="Calcium-transporting ATPase, cytoplasmic domain N"/>
    <property type="match status" value="1"/>
</dbReference>
<accession>A0A4V1IPM9</accession>
<dbReference type="PANTHER" id="PTHR24092:SF150">
    <property type="entry name" value="PHOSPHOLIPID-TRANSPORTING ATPASE"/>
    <property type="match status" value="1"/>
</dbReference>
<dbReference type="GO" id="GO:0000166">
    <property type="term" value="F:nucleotide binding"/>
    <property type="evidence" value="ECO:0007669"/>
    <property type="project" value="InterPro"/>
</dbReference>
<dbReference type="PANTHER" id="PTHR24092">
    <property type="entry name" value="PROBABLE PHOSPHOLIPID-TRANSPORTING ATPASE"/>
    <property type="match status" value="1"/>
</dbReference>
<evidence type="ECO:0000313" key="2">
    <source>
        <dbReference type="Proteomes" id="UP000269721"/>
    </source>
</evidence>
<name>A0A4V1IPM9_9FUNG</name>
<dbReference type="EMBL" id="ML001029">
    <property type="protein sequence ID" value="RKO83617.1"/>
    <property type="molecule type" value="Genomic_DNA"/>
</dbReference>
<proteinExistence type="predicted"/>
<dbReference type="GO" id="GO:0005886">
    <property type="term" value="C:plasma membrane"/>
    <property type="evidence" value="ECO:0007669"/>
    <property type="project" value="TreeGrafter"/>
</dbReference>
<dbReference type="GO" id="GO:0045332">
    <property type="term" value="P:phospholipid translocation"/>
    <property type="evidence" value="ECO:0007669"/>
    <property type="project" value="TreeGrafter"/>
</dbReference>
<dbReference type="Proteomes" id="UP000269721">
    <property type="component" value="Unassembled WGS sequence"/>
</dbReference>
<dbReference type="AlphaFoldDB" id="A0A4V1IPM9"/>
<feature type="non-terminal residue" evidence="1">
    <location>
        <position position="1"/>
    </location>
</feature>
<dbReference type="SUPFAM" id="SSF81660">
    <property type="entry name" value="Metal cation-transporting ATPase, ATP-binding domain N"/>
    <property type="match status" value="1"/>
</dbReference>
<dbReference type="GO" id="GO:0140326">
    <property type="term" value="F:ATPase-coupled intramembrane lipid transporter activity"/>
    <property type="evidence" value="ECO:0007669"/>
    <property type="project" value="TreeGrafter"/>
</dbReference>
<reference evidence="2" key="1">
    <citation type="journal article" date="2018" name="Nat. Microbiol.">
        <title>Leveraging single-cell genomics to expand the fungal tree of life.</title>
        <authorList>
            <person name="Ahrendt S.R."/>
            <person name="Quandt C.A."/>
            <person name="Ciobanu D."/>
            <person name="Clum A."/>
            <person name="Salamov A."/>
            <person name="Andreopoulos B."/>
            <person name="Cheng J.F."/>
            <person name="Woyke T."/>
            <person name="Pelin A."/>
            <person name="Henrissat B."/>
            <person name="Reynolds N.K."/>
            <person name="Benny G.L."/>
            <person name="Smith M.E."/>
            <person name="James T.Y."/>
            <person name="Grigoriev I.V."/>
        </authorList>
    </citation>
    <scope>NUCLEOTIDE SEQUENCE [LARGE SCALE GENOMIC DNA]</scope>
</reference>
<organism evidence="1 2">
    <name type="scientific">Blyttiomyces helicus</name>
    <dbReference type="NCBI Taxonomy" id="388810"/>
    <lineage>
        <taxon>Eukaryota</taxon>
        <taxon>Fungi</taxon>
        <taxon>Fungi incertae sedis</taxon>
        <taxon>Chytridiomycota</taxon>
        <taxon>Chytridiomycota incertae sedis</taxon>
        <taxon>Chytridiomycetes</taxon>
        <taxon>Chytridiomycetes incertae sedis</taxon>
        <taxon>Blyttiomyces</taxon>
    </lineage>
</organism>
<keyword evidence="2" id="KW-1185">Reference proteome</keyword>